<name>A0A409XYX3_9AGAR</name>
<dbReference type="InterPro" id="IPR058518">
    <property type="entry name" value="DUF8205"/>
</dbReference>
<keyword evidence="3" id="KW-1185">Reference proteome</keyword>
<protein>
    <recommendedName>
        <fullName evidence="1">DUF8205 domain-containing protein</fullName>
    </recommendedName>
</protein>
<proteinExistence type="predicted"/>
<dbReference type="Pfam" id="PF26632">
    <property type="entry name" value="DUF8205"/>
    <property type="match status" value="1"/>
</dbReference>
<reference evidence="2 3" key="1">
    <citation type="journal article" date="2018" name="Evol. Lett.">
        <title>Horizontal gene cluster transfer increased hallucinogenic mushroom diversity.</title>
        <authorList>
            <person name="Reynolds H.T."/>
            <person name="Vijayakumar V."/>
            <person name="Gluck-Thaler E."/>
            <person name="Korotkin H.B."/>
            <person name="Matheny P.B."/>
            <person name="Slot J.C."/>
        </authorList>
    </citation>
    <scope>NUCLEOTIDE SEQUENCE [LARGE SCALE GENOMIC DNA]</scope>
    <source>
        <strain evidence="2 3">SRW20</strain>
    </source>
</reference>
<evidence type="ECO:0000259" key="1">
    <source>
        <dbReference type="Pfam" id="PF26632"/>
    </source>
</evidence>
<dbReference type="InParanoid" id="A0A409XYX3"/>
<accession>A0A409XYX3</accession>
<dbReference type="EMBL" id="NHYE01001402">
    <property type="protein sequence ID" value="PPQ95977.1"/>
    <property type="molecule type" value="Genomic_DNA"/>
</dbReference>
<sequence length="312" mass="35271">MTLNVRECFRPEHRIACQFEPPEEVEAFRKILWKLANASALSYDFQVLTILKHGLHFLDDEALLKYRSKPVAMEVTLQYEPTHIKNFFRLFNVSGGKDTTTMSAIPQIVDIRVIDDDQLAGDANYAKMYRSTQSTNMVERTPDGLPIVVLLHFKQDLGPPMQGPRLDPRARGAHQAGDVCFALTRSAMETARKGKDMILDVPIKIKGPWTTKRMHLNTENLMELMNAKIRKDATNDNEMHLRAKSLPAFEKHIICFASHGPAVAALETSGPRWVNLLIGKIAREYIYHAAADVYGNPKSILPPPKFRGHVDD</sequence>
<feature type="domain" description="DUF8205" evidence="1">
    <location>
        <begin position="67"/>
        <end position="287"/>
    </location>
</feature>
<evidence type="ECO:0000313" key="2">
    <source>
        <dbReference type="EMBL" id="PPQ95977.1"/>
    </source>
</evidence>
<evidence type="ECO:0000313" key="3">
    <source>
        <dbReference type="Proteomes" id="UP000284706"/>
    </source>
</evidence>
<organism evidence="2 3">
    <name type="scientific">Gymnopilus dilepis</name>
    <dbReference type="NCBI Taxonomy" id="231916"/>
    <lineage>
        <taxon>Eukaryota</taxon>
        <taxon>Fungi</taxon>
        <taxon>Dikarya</taxon>
        <taxon>Basidiomycota</taxon>
        <taxon>Agaricomycotina</taxon>
        <taxon>Agaricomycetes</taxon>
        <taxon>Agaricomycetidae</taxon>
        <taxon>Agaricales</taxon>
        <taxon>Agaricineae</taxon>
        <taxon>Hymenogastraceae</taxon>
        <taxon>Gymnopilus</taxon>
    </lineage>
</organism>
<dbReference type="Proteomes" id="UP000284706">
    <property type="component" value="Unassembled WGS sequence"/>
</dbReference>
<dbReference type="AlphaFoldDB" id="A0A409XYX3"/>
<gene>
    <name evidence="2" type="ORF">CVT26_016193</name>
</gene>
<comment type="caution">
    <text evidence="2">The sequence shown here is derived from an EMBL/GenBank/DDBJ whole genome shotgun (WGS) entry which is preliminary data.</text>
</comment>